<organism evidence="1 2">
    <name type="scientific">Dryococelus australis</name>
    <dbReference type="NCBI Taxonomy" id="614101"/>
    <lineage>
        <taxon>Eukaryota</taxon>
        <taxon>Metazoa</taxon>
        <taxon>Ecdysozoa</taxon>
        <taxon>Arthropoda</taxon>
        <taxon>Hexapoda</taxon>
        <taxon>Insecta</taxon>
        <taxon>Pterygota</taxon>
        <taxon>Neoptera</taxon>
        <taxon>Polyneoptera</taxon>
        <taxon>Phasmatodea</taxon>
        <taxon>Verophasmatodea</taxon>
        <taxon>Anareolatae</taxon>
        <taxon>Phasmatidae</taxon>
        <taxon>Eurycanthinae</taxon>
        <taxon>Dryococelus</taxon>
    </lineage>
</organism>
<dbReference type="Proteomes" id="UP001159363">
    <property type="component" value="Chromosome X"/>
</dbReference>
<dbReference type="Pfam" id="PF14223">
    <property type="entry name" value="Retrotran_gag_2"/>
    <property type="match status" value="1"/>
</dbReference>
<reference evidence="1 2" key="1">
    <citation type="submission" date="2023-02" db="EMBL/GenBank/DDBJ databases">
        <title>LHISI_Scaffold_Assembly.</title>
        <authorList>
            <person name="Stuart O.P."/>
            <person name="Cleave R."/>
            <person name="Magrath M.J.L."/>
            <person name="Mikheyev A.S."/>
        </authorList>
    </citation>
    <scope>NUCLEOTIDE SEQUENCE [LARGE SCALE GENOMIC DNA]</scope>
    <source>
        <strain evidence="1">Daus_M_001</strain>
        <tissue evidence="1">Leg muscle</tissue>
    </source>
</reference>
<evidence type="ECO:0000313" key="1">
    <source>
        <dbReference type="EMBL" id="KAJ8885570.1"/>
    </source>
</evidence>
<accession>A0ABQ9HMF7</accession>
<comment type="caution">
    <text evidence="1">The sequence shown here is derived from an EMBL/GenBank/DDBJ whole genome shotgun (WGS) entry which is preliminary data.</text>
</comment>
<proteinExistence type="predicted"/>
<gene>
    <name evidence="1" type="ORF">PR048_011768</name>
</gene>
<sequence length="144" mass="16191">MNTSKMGGLIGGQVDTKLLGEADWATWKFKLTVLLRATNLFGITDGTTLPLVKEESKQDYAKWAEKDAKAQTQQKFFEVKCKKNKAVSEYLRRVDAILDNLKSLGADVNESMVITKIISSLPGQYQHFISAWESMPAEQRKMDS</sequence>
<keyword evidence="2" id="KW-1185">Reference proteome</keyword>
<dbReference type="EMBL" id="JARBHB010000004">
    <property type="protein sequence ID" value="KAJ8885570.1"/>
    <property type="molecule type" value="Genomic_DNA"/>
</dbReference>
<evidence type="ECO:0000313" key="2">
    <source>
        <dbReference type="Proteomes" id="UP001159363"/>
    </source>
</evidence>
<name>A0ABQ9HMF7_9NEOP</name>
<protein>
    <submittedName>
        <fullName evidence="1">Uncharacterized protein</fullName>
    </submittedName>
</protein>